<dbReference type="Pfam" id="PF01926">
    <property type="entry name" value="MMR_HSR1"/>
    <property type="match status" value="1"/>
</dbReference>
<dbReference type="InterPro" id="IPR027417">
    <property type="entry name" value="P-loop_NTPase"/>
</dbReference>
<reference evidence="2 3" key="1">
    <citation type="journal article" date="2020" name="ISME J.">
        <title>Uncovering the hidden diversity of litter-decomposition mechanisms in mushroom-forming fungi.</title>
        <authorList>
            <person name="Floudas D."/>
            <person name="Bentzer J."/>
            <person name="Ahren D."/>
            <person name="Johansson T."/>
            <person name="Persson P."/>
            <person name="Tunlid A."/>
        </authorList>
    </citation>
    <scope>NUCLEOTIDE SEQUENCE [LARGE SCALE GENOMIC DNA]</scope>
    <source>
        <strain evidence="2 3">CBS 146.42</strain>
    </source>
</reference>
<dbReference type="InterPro" id="IPR006073">
    <property type="entry name" value="GTP-bd"/>
</dbReference>
<dbReference type="EMBL" id="JAACJO010000006">
    <property type="protein sequence ID" value="KAF5356828.1"/>
    <property type="molecule type" value="Genomic_DNA"/>
</dbReference>
<evidence type="ECO:0000259" key="1">
    <source>
        <dbReference type="Pfam" id="PF01926"/>
    </source>
</evidence>
<comment type="caution">
    <text evidence="2">The sequence shown here is derived from an EMBL/GenBank/DDBJ whole genome shotgun (WGS) entry which is preliminary data.</text>
</comment>
<dbReference type="Gene3D" id="3.40.50.300">
    <property type="entry name" value="P-loop containing nucleotide triphosphate hydrolases"/>
    <property type="match status" value="1"/>
</dbReference>
<keyword evidence="3" id="KW-1185">Reference proteome</keyword>
<feature type="domain" description="G" evidence="1">
    <location>
        <begin position="73"/>
        <end position="143"/>
    </location>
</feature>
<dbReference type="SUPFAM" id="SSF52540">
    <property type="entry name" value="P-loop containing nucleoside triphosphate hydrolases"/>
    <property type="match status" value="1"/>
</dbReference>
<evidence type="ECO:0000313" key="2">
    <source>
        <dbReference type="EMBL" id="KAF5356828.1"/>
    </source>
</evidence>
<gene>
    <name evidence="2" type="ORF">D9756_006605</name>
</gene>
<evidence type="ECO:0000313" key="3">
    <source>
        <dbReference type="Proteomes" id="UP000559027"/>
    </source>
</evidence>
<sequence length="374" mass="42528">MLRTRTSPIPIGVYIALWYPHVHRLAFAIHGLDDKASTRYPLLILQPSPQCIAMAEPQVIESASQVRQDDIIVAFMGPTGSGKSHFIDLLTDQKDKRANNTLSSVTQDIGATRVPFPGDTQRRSVVFVDTPGFDDSGKTDFEILKLINDWLTKTYKNGIKLSGIIYLHRITANRMAGTPYKNLRTFGKLSGDAAMSQVILVTTFWERGDASRVGESRVQQLKDNYWKPLIDRGSSIDALKKANSDEAWRVVRSLIDKRLNARREVLLQEETVDRHIALNETQAGKTLYTDLQRTLAEKKQRLETVGRQAEQSNDPHLKEYLRKEHAKLKQEFDETFLQSEKLRRSLLQKLISFFLKKKTRARAIEMPTGHSNGI</sequence>
<protein>
    <recommendedName>
        <fullName evidence="1">G domain-containing protein</fullName>
    </recommendedName>
</protein>
<accession>A0A8H5LH15</accession>
<dbReference type="CDD" id="cd00882">
    <property type="entry name" value="Ras_like_GTPase"/>
    <property type="match status" value="1"/>
</dbReference>
<name>A0A8H5LH15_9AGAR</name>
<organism evidence="2 3">
    <name type="scientific">Leucocoprinus leucothites</name>
    <dbReference type="NCBI Taxonomy" id="201217"/>
    <lineage>
        <taxon>Eukaryota</taxon>
        <taxon>Fungi</taxon>
        <taxon>Dikarya</taxon>
        <taxon>Basidiomycota</taxon>
        <taxon>Agaricomycotina</taxon>
        <taxon>Agaricomycetes</taxon>
        <taxon>Agaricomycetidae</taxon>
        <taxon>Agaricales</taxon>
        <taxon>Agaricineae</taxon>
        <taxon>Agaricaceae</taxon>
        <taxon>Leucocoprinus</taxon>
    </lineage>
</organism>
<dbReference type="OrthoDB" id="8954335at2759"/>
<dbReference type="Proteomes" id="UP000559027">
    <property type="component" value="Unassembled WGS sequence"/>
</dbReference>
<dbReference type="AlphaFoldDB" id="A0A8H5LH15"/>
<proteinExistence type="predicted"/>
<dbReference type="GO" id="GO:0005525">
    <property type="term" value="F:GTP binding"/>
    <property type="evidence" value="ECO:0007669"/>
    <property type="project" value="InterPro"/>
</dbReference>